<evidence type="ECO:0000256" key="3">
    <source>
        <dbReference type="SAM" id="Phobius"/>
    </source>
</evidence>
<keyword evidence="4" id="KW-0255">Endonuclease</keyword>
<evidence type="ECO:0000256" key="1">
    <source>
        <dbReference type="ARBA" id="ARBA00006738"/>
    </source>
</evidence>
<reference evidence="4 5" key="1">
    <citation type="journal article" date="2017" name="PLoS ONE">
        <title>Genomic sequence of 'Candidatus Liberibacter solanacearum' haplotype C and its comparison with haplotype A and B genomes.</title>
        <authorList>
            <person name="Wang J."/>
            <person name="Haapalainen M."/>
            <person name="Schott T."/>
            <person name="Thompson S.M."/>
            <person name="Smith G.R."/>
            <person name="Nissinen A.I."/>
            <person name="Pirhonen M."/>
        </authorList>
    </citation>
    <scope>NUCLEOTIDE SEQUENCE [LARGE SCALE GENOMIC DNA]</scope>
    <source>
        <strain evidence="4 5">FIN111</strain>
    </source>
</reference>
<feature type="transmembrane region" description="Helical" evidence="3">
    <location>
        <begin position="12"/>
        <end position="31"/>
    </location>
</feature>
<sequence>MSHDRRKSLRYGLFAEFFAAIFLLIKGWEIIALRYRNRCGEIDIIARRKDLVIFVEVKARKNFQEGIDSVSYNSCKRIRAASKVWLAQRENSPLLSYRYDIIAVVPWRLPKHFPHAF</sequence>
<dbReference type="HAMAP" id="MF_00048">
    <property type="entry name" value="UPF0102"/>
    <property type="match status" value="1"/>
</dbReference>
<dbReference type="AlphaFoldDB" id="A0A1V2N8C0"/>
<dbReference type="Pfam" id="PF02021">
    <property type="entry name" value="UPF0102"/>
    <property type="match status" value="1"/>
</dbReference>
<gene>
    <name evidence="4" type="ORF">AYO25_02270</name>
</gene>
<dbReference type="PANTHER" id="PTHR34039">
    <property type="entry name" value="UPF0102 PROTEIN YRAN"/>
    <property type="match status" value="1"/>
</dbReference>
<dbReference type="EMBL" id="LVWB01000008">
    <property type="protein sequence ID" value="ONI59915.1"/>
    <property type="molecule type" value="Genomic_DNA"/>
</dbReference>
<keyword evidence="3" id="KW-0472">Membrane</keyword>
<evidence type="ECO:0000256" key="2">
    <source>
        <dbReference type="HAMAP-Rule" id="MF_00048"/>
    </source>
</evidence>
<dbReference type="InterPro" id="IPR003509">
    <property type="entry name" value="UPF0102_YraN-like"/>
</dbReference>
<evidence type="ECO:0000313" key="5">
    <source>
        <dbReference type="Proteomes" id="UP000189542"/>
    </source>
</evidence>
<proteinExistence type="inferred from homology"/>
<dbReference type="GO" id="GO:0003676">
    <property type="term" value="F:nucleic acid binding"/>
    <property type="evidence" value="ECO:0007669"/>
    <property type="project" value="InterPro"/>
</dbReference>
<dbReference type="Proteomes" id="UP000189542">
    <property type="component" value="Unassembled WGS sequence"/>
</dbReference>
<dbReference type="RefSeq" id="WP_076969339.1">
    <property type="nucleotide sequence ID" value="NZ_LVWB01000008.1"/>
</dbReference>
<dbReference type="GO" id="GO:0004519">
    <property type="term" value="F:endonuclease activity"/>
    <property type="evidence" value="ECO:0007669"/>
    <property type="project" value="UniProtKB-KW"/>
</dbReference>
<organism evidence="4 5">
    <name type="scientific">Candidatus Liberibacter solanacearum</name>
    <dbReference type="NCBI Taxonomy" id="556287"/>
    <lineage>
        <taxon>Bacteria</taxon>
        <taxon>Pseudomonadati</taxon>
        <taxon>Pseudomonadota</taxon>
        <taxon>Alphaproteobacteria</taxon>
        <taxon>Hyphomicrobiales</taxon>
        <taxon>Rhizobiaceae</taxon>
        <taxon>Liberibacter</taxon>
    </lineage>
</organism>
<evidence type="ECO:0000313" key="4">
    <source>
        <dbReference type="EMBL" id="ONI59915.1"/>
    </source>
</evidence>
<keyword evidence="4" id="KW-0378">Hydrolase</keyword>
<comment type="similarity">
    <text evidence="1 2">Belongs to the UPF0102 family.</text>
</comment>
<protein>
    <recommendedName>
        <fullName evidence="2">UPF0102 protein AYO25_02270</fullName>
    </recommendedName>
</protein>
<dbReference type="NCBIfam" id="NF009151">
    <property type="entry name" value="PRK12497.1-5"/>
    <property type="match status" value="1"/>
</dbReference>
<accession>A0A1V2N8C0</accession>
<dbReference type="InterPro" id="IPR011856">
    <property type="entry name" value="tRNA_endonuc-like_dom_sf"/>
</dbReference>
<dbReference type="OrthoDB" id="9812968at2"/>
<keyword evidence="3" id="KW-0812">Transmembrane</keyword>
<dbReference type="PANTHER" id="PTHR34039:SF1">
    <property type="entry name" value="UPF0102 PROTEIN YRAN"/>
    <property type="match status" value="1"/>
</dbReference>
<dbReference type="SUPFAM" id="SSF52980">
    <property type="entry name" value="Restriction endonuclease-like"/>
    <property type="match status" value="1"/>
</dbReference>
<keyword evidence="3" id="KW-1133">Transmembrane helix</keyword>
<name>A0A1V2N8C0_9HYPH</name>
<dbReference type="Gene3D" id="3.40.1350.10">
    <property type="match status" value="1"/>
</dbReference>
<dbReference type="InterPro" id="IPR011335">
    <property type="entry name" value="Restrct_endonuc-II-like"/>
</dbReference>
<keyword evidence="4" id="KW-0540">Nuclease</keyword>
<comment type="caution">
    <text evidence="4">The sequence shown here is derived from an EMBL/GenBank/DDBJ whole genome shotgun (WGS) entry which is preliminary data.</text>
</comment>